<dbReference type="Gene3D" id="3.20.20.80">
    <property type="entry name" value="Glycosidases"/>
    <property type="match status" value="1"/>
</dbReference>
<dbReference type="EMBL" id="BARU01041733">
    <property type="protein sequence ID" value="GAH77590.1"/>
    <property type="molecule type" value="Genomic_DNA"/>
</dbReference>
<name>X1J7W5_9ZZZZ</name>
<dbReference type="SUPFAM" id="SSF51445">
    <property type="entry name" value="(Trans)glycosidases"/>
    <property type="match status" value="1"/>
</dbReference>
<sequence length="186" mass="21474">NIILMYWEYTPRDYYKNLDKLLDAGFKVIVSPSMLNWCRNFPDNIHASKNIINLTKQGVNSKDRGVIGMLNSIWGDQHYYSFRDNTIFGGVLGASVSWNSKLDIYKDIVKTYGFLFYGLEEKHLENDRLDYALCSGLTAILIMEAIGMNMGSKNKDIILMTNTIINRKEVYKSLLCVFINFSDFFD</sequence>
<reference evidence="1" key="1">
    <citation type="journal article" date="2014" name="Front. Microbiol.">
        <title>High frequency of phylogenetically diverse reductive dehalogenase-homologous genes in deep subseafloor sedimentary metagenomes.</title>
        <authorList>
            <person name="Kawai M."/>
            <person name="Futagami T."/>
            <person name="Toyoda A."/>
            <person name="Takaki Y."/>
            <person name="Nishi S."/>
            <person name="Hori S."/>
            <person name="Arai W."/>
            <person name="Tsubouchi T."/>
            <person name="Morono Y."/>
            <person name="Uchiyama I."/>
            <person name="Ito T."/>
            <person name="Fujiyama A."/>
            <person name="Inagaki F."/>
            <person name="Takami H."/>
        </authorList>
    </citation>
    <scope>NUCLEOTIDE SEQUENCE</scope>
    <source>
        <strain evidence="1">Expedition CK06-06</strain>
    </source>
</reference>
<feature type="non-terminal residue" evidence="1">
    <location>
        <position position="1"/>
    </location>
</feature>
<organism evidence="1">
    <name type="scientific">marine sediment metagenome</name>
    <dbReference type="NCBI Taxonomy" id="412755"/>
    <lineage>
        <taxon>unclassified sequences</taxon>
        <taxon>metagenomes</taxon>
        <taxon>ecological metagenomes</taxon>
    </lineage>
</organism>
<accession>X1J7W5</accession>
<dbReference type="AlphaFoldDB" id="X1J7W5"/>
<protein>
    <submittedName>
        <fullName evidence="1">Uncharacterized protein</fullName>
    </submittedName>
</protein>
<evidence type="ECO:0000313" key="1">
    <source>
        <dbReference type="EMBL" id="GAH77590.1"/>
    </source>
</evidence>
<comment type="caution">
    <text evidence="1">The sequence shown here is derived from an EMBL/GenBank/DDBJ whole genome shotgun (WGS) entry which is preliminary data.</text>
</comment>
<gene>
    <name evidence="1" type="ORF">S03H2_64274</name>
</gene>
<dbReference type="InterPro" id="IPR017853">
    <property type="entry name" value="GH"/>
</dbReference>
<proteinExistence type="predicted"/>